<dbReference type="OMA" id="CTEISVI"/>
<feature type="coiled-coil region" evidence="1">
    <location>
        <begin position="327"/>
        <end position="401"/>
    </location>
</feature>
<gene>
    <name evidence="3" type="ORF">PHYSODRAFT_506933</name>
</gene>
<dbReference type="STRING" id="1094619.G4ZP19"/>
<keyword evidence="1" id="KW-0175">Coiled coil</keyword>
<dbReference type="InParanoid" id="G4ZP19"/>
<accession>G4ZP19</accession>
<sequence length="438" mass="49682">MEMLATRIESALVIEDALICARIGKCEEDTCRSVLLHYEHCKRDEMCGDPKCSEILIVYRHRRACLKKDTAPSIDGKKFVCPFCIRIRQRRSLGVVAALDHLISDQRRALRSAQSEANRNFCLQSINTWTQRKQLLRAETDRLNELASESSAPVFNFSRYQWHFSDAVVIKREPEAAEISEDATAGASAAESSTNDSNDESQDTLGDSIPGNANFNADFINQLLLAKAENGDGKEVAQREFDGVMELGYAIVDASFCAPSKAQRCLLNCKSILVHLQHHLDLQVCTQPMCTAVEHHFAHLSQCKARDKSDSCEYCLRVEERQLIRSVDFMEAEVPEAEAKVQKIINDITASFTNHPDEREQEMIQLEDELEQVEENKRELVDKLNAARHDLRKVRKNFEHRGMSTSGSRRLQVHFIKVRRNEGSTSSSKKRRLLGSLD</sequence>
<dbReference type="InterPro" id="IPR035898">
    <property type="entry name" value="TAZ_dom_sf"/>
</dbReference>
<organism evidence="3 4">
    <name type="scientific">Phytophthora sojae (strain P6497)</name>
    <name type="common">Soybean stem and root rot agent</name>
    <name type="synonym">Phytophthora megasperma f. sp. glycines</name>
    <dbReference type="NCBI Taxonomy" id="1094619"/>
    <lineage>
        <taxon>Eukaryota</taxon>
        <taxon>Sar</taxon>
        <taxon>Stramenopiles</taxon>
        <taxon>Oomycota</taxon>
        <taxon>Peronosporomycetes</taxon>
        <taxon>Peronosporales</taxon>
        <taxon>Peronosporaceae</taxon>
        <taxon>Phytophthora</taxon>
    </lineage>
</organism>
<dbReference type="RefSeq" id="XP_009529523.1">
    <property type="nucleotide sequence ID" value="XM_009531228.1"/>
</dbReference>
<feature type="compositionally biased region" description="Low complexity" evidence="2">
    <location>
        <begin position="182"/>
        <end position="194"/>
    </location>
</feature>
<evidence type="ECO:0000256" key="1">
    <source>
        <dbReference type="SAM" id="Coils"/>
    </source>
</evidence>
<evidence type="ECO:0000313" key="3">
    <source>
        <dbReference type="EMBL" id="EGZ15774.1"/>
    </source>
</evidence>
<evidence type="ECO:0000256" key="2">
    <source>
        <dbReference type="SAM" id="MobiDB-lite"/>
    </source>
</evidence>
<reference evidence="3 4" key="1">
    <citation type="journal article" date="2006" name="Science">
        <title>Phytophthora genome sequences uncover evolutionary origins and mechanisms of pathogenesis.</title>
        <authorList>
            <person name="Tyler B.M."/>
            <person name="Tripathy S."/>
            <person name="Zhang X."/>
            <person name="Dehal P."/>
            <person name="Jiang R.H."/>
            <person name="Aerts A."/>
            <person name="Arredondo F.D."/>
            <person name="Baxter L."/>
            <person name="Bensasson D."/>
            <person name="Beynon J.L."/>
            <person name="Chapman J."/>
            <person name="Damasceno C.M."/>
            <person name="Dorrance A.E."/>
            <person name="Dou D."/>
            <person name="Dickerman A.W."/>
            <person name="Dubchak I.L."/>
            <person name="Garbelotto M."/>
            <person name="Gijzen M."/>
            <person name="Gordon S.G."/>
            <person name="Govers F."/>
            <person name="Grunwald N.J."/>
            <person name="Huang W."/>
            <person name="Ivors K.L."/>
            <person name="Jones R.W."/>
            <person name="Kamoun S."/>
            <person name="Krampis K."/>
            <person name="Lamour K.H."/>
            <person name="Lee M.K."/>
            <person name="McDonald W.H."/>
            <person name="Medina M."/>
            <person name="Meijer H.J."/>
            <person name="Nordberg E.K."/>
            <person name="Maclean D.J."/>
            <person name="Ospina-Giraldo M.D."/>
            <person name="Morris P.F."/>
            <person name="Phuntumart V."/>
            <person name="Putnam N.H."/>
            <person name="Rash S."/>
            <person name="Rose J.K."/>
            <person name="Sakihama Y."/>
            <person name="Salamov A.A."/>
            <person name="Savidor A."/>
            <person name="Scheuring C.F."/>
            <person name="Smith B.M."/>
            <person name="Sobral B.W."/>
            <person name="Terry A."/>
            <person name="Torto-Alalibo T.A."/>
            <person name="Win J."/>
            <person name="Xu Z."/>
            <person name="Zhang H."/>
            <person name="Grigoriev I.V."/>
            <person name="Rokhsar D.S."/>
            <person name="Boore J.L."/>
        </authorList>
    </citation>
    <scope>NUCLEOTIDE SEQUENCE [LARGE SCALE GENOMIC DNA]</scope>
    <source>
        <strain evidence="3 4">P6497</strain>
    </source>
</reference>
<dbReference type="SMR" id="G4ZP19"/>
<proteinExistence type="predicted"/>
<dbReference type="EMBL" id="JH159155">
    <property type="protein sequence ID" value="EGZ15774.1"/>
    <property type="molecule type" value="Genomic_DNA"/>
</dbReference>
<evidence type="ECO:0000313" key="4">
    <source>
        <dbReference type="Proteomes" id="UP000002640"/>
    </source>
</evidence>
<dbReference type="AlphaFoldDB" id="G4ZP19"/>
<dbReference type="Proteomes" id="UP000002640">
    <property type="component" value="Unassembled WGS sequence"/>
</dbReference>
<name>G4ZP19_PHYSP</name>
<evidence type="ECO:0008006" key="5">
    <source>
        <dbReference type="Google" id="ProtNLM"/>
    </source>
</evidence>
<feature type="region of interest" description="Disordered" evidence="2">
    <location>
        <begin position="179"/>
        <end position="208"/>
    </location>
</feature>
<dbReference type="SUPFAM" id="SSF57933">
    <property type="entry name" value="TAZ domain"/>
    <property type="match status" value="1"/>
</dbReference>
<protein>
    <recommendedName>
        <fullName evidence="5">TAZ-type domain-containing protein</fullName>
    </recommendedName>
</protein>
<dbReference type="KEGG" id="psoj:PHYSODRAFT_506933"/>
<keyword evidence="4" id="KW-1185">Reference proteome</keyword>
<dbReference type="GeneID" id="20658684"/>